<reference evidence="2 3" key="1">
    <citation type="submission" date="2023-09" db="EMBL/GenBank/DDBJ databases">
        <authorList>
            <person name="Wang M."/>
        </authorList>
    </citation>
    <scope>NUCLEOTIDE SEQUENCE [LARGE SCALE GENOMIC DNA]</scope>
    <source>
        <strain evidence="2">GT-2023</strain>
        <tissue evidence="2">Liver</tissue>
    </source>
</reference>
<feature type="compositionally biased region" description="Low complexity" evidence="1">
    <location>
        <begin position="119"/>
        <end position="128"/>
    </location>
</feature>
<dbReference type="Proteomes" id="UP001558613">
    <property type="component" value="Unassembled WGS sequence"/>
</dbReference>
<name>A0ABR3NUH0_9TELE</name>
<dbReference type="EMBL" id="JAYMGO010000002">
    <property type="protein sequence ID" value="KAL1280550.1"/>
    <property type="molecule type" value="Genomic_DNA"/>
</dbReference>
<organism evidence="2 3">
    <name type="scientific">Cirrhinus molitorella</name>
    <name type="common">mud carp</name>
    <dbReference type="NCBI Taxonomy" id="172907"/>
    <lineage>
        <taxon>Eukaryota</taxon>
        <taxon>Metazoa</taxon>
        <taxon>Chordata</taxon>
        <taxon>Craniata</taxon>
        <taxon>Vertebrata</taxon>
        <taxon>Euteleostomi</taxon>
        <taxon>Actinopterygii</taxon>
        <taxon>Neopterygii</taxon>
        <taxon>Teleostei</taxon>
        <taxon>Ostariophysi</taxon>
        <taxon>Cypriniformes</taxon>
        <taxon>Cyprinidae</taxon>
        <taxon>Labeoninae</taxon>
        <taxon>Labeonini</taxon>
        <taxon>Cirrhinus</taxon>
    </lineage>
</organism>
<evidence type="ECO:0000313" key="3">
    <source>
        <dbReference type="Proteomes" id="UP001558613"/>
    </source>
</evidence>
<evidence type="ECO:0000313" key="2">
    <source>
        <dbReference type="EMBL" id="KAL1280550.1"/>
    </source>
</evidence>
<proteinExistence type="predicted"/>
<keyword evidence="3" id="KW-1185">Reference proteome</keyword>
<gene>
    <name evidence="2" type="ORF">QQF64_015150</name>
</gene>
<feature type="region of interest" description="Disordered" evidence="1">
    <location>
        <begin position="114"/>
        <end position="147"/>
    </location>
</feature>
<accession>A0ABR3NUH0</accession>
<protein>
    <submittedName>
        <fullName evidence="2">Uncharacterized protein</fullName>
    </submittedName>
</protein>
<comment type="caution">
    <text evidence="2">The sequence shown here is derived from an EMBL/GenBank/DDBJ whole genome shotgun (WGS) entry which is preliminary data.</text>
</comment>
<evidence type="ECO:0000256" key="1">
    <source>
        <dbReference type="SAM" id="MobiDB-lite"/>
    </source>
</evidence>
<sequence>MNFGQFIAVNRAQLATDGLTFGKPITLKVKPKDVPATPPFLSILSPFKGDGPDICLAAGFFPEDKTMTLTVEGKNPVDLKTGEAPLAKSTKTYYYAGFNEADKIQKCDMDGNTADKATDTSNSNAATAKPTVKAPVSCPPNNNSSASEIINTVDPKMNSMNLLVTEREKQL</sequence>